<dbReference type="Gene3D" id="3.30.70.2740">
    <property type="match status" value="1"/>
</dbReference>
<evidence type="ECO:0000256" key="5">
    <source>
        <dbReference type="ARBA" id="ARBA00022827"/>
    </source>
</evidence>
<dbReference type="EMBL" id="JAATJL010000001">
    <property type="protein sequence ID" value="NJC24439.1"/>
    <property type="molecule type" value="Genomic_DNA"/>
</dbReference>
<protein>
    <submittedName>
        <fullName evidence="9">Fe-S oxidoreductase</fullName>
    </submittedName>
</protein>
<feature type="domain" description="4Fe-4S ferredoxin-type" evidence="8">
    <location>
        <begin position="127"/>
        <end position="158"/>
    </location>
</feature>
<sequence length="543" mass="57446">MPKLTETVRSLISLFGRYGYTEAVVFGHAKDANLHFMITPRLDDDGELDRYERFTEDLVDLVLGNGGSLKAEHGTGRIMAPYVRRQFGDGLYEVMREVKRLFDATGLLNPGVLLDDDPRGHMHHLKSAPTVDAEVDRCVECGYCETVCPSRDLTTTPRQRIVLRREMALAPPALKAELERDYGYEAIDTCAADGLCAVACPVDIDTGSLMKRLRAERLPSAAQTAGTFAASHWGGVAAAARAGLGVAAALPAPVTFAVSKLGRKILGEDVVPLAGADLPGPAVRLRSQTELSRDRPAGTEYAGVLFASCIGGMFGASPNSTASGVAPALMELASKAGVPLQLASGAGNLCCGTPWQSKGLVDGYRKMGNAVVESLWEDTRGGQLPVVVDASSCTHGLLGLADVLTAENRRRFADLNVVDAVTFARTTILGRLEPAPAKISRLAVHPTCSAVHLGIVEDLVAVSEAAADTVHVPADWGCCGFAGDRGLLHPELTASATAVEAGQVASLDADAFASCNRTCEMGMSRATGEDYRHVIEILAERHA</sequence>
<evidence type="ECO:0000256" key="3">
    <source>
        <dbReference type="ARBA" id="ARBA00022723"/>
    </source>
</evidence>
<dbReference type="PANTHER" id="PTHR32479">
    <property type="entry name" value="GLYCOLATE OXIDASE IRON-SULFUR SUBUNIT"/>
    <property type="match status" value="1"/>
</dbReference>
<keyword evidence="4" id="KW-0677">Repeat</keyword>
<evidence type="ECO:0000256" key="7">
    <source>
        <dbReference type="ARBA" id="ARBA00023014"/>
    </source>
</evidence>
<accession>A0A846RTS1</accession>
<evidence type="ECO:0000259" key="8">
    <source>
        <dbReference type="PROSITE" id="PS51379"/>
    </source>
</evidence>
<dbReference type="InterPro" id="IPR017896">
    <property type="entry name" value="4Fe4S_Fe-S-bd"/>
</dbReference>
<dbReference type="SUPFAM" id="SSF46548">
    <property type="entry name" value="alpha-helical ferredoxin"/>
    <property type="match status" value="1"/>
</dbReference>
<proteinExistence type="predicted"/>
<dbReference type="SUPFAM" id="SSF55103">
    <property type="entry name" value="FAD-linked oxidases, C-terminal domain"/>
    <property type="match status" value="1"/>
</dbReference>
<dbReference type="InterPro" id="IPR016164">
    <property type="entry name" value="FAD-linked_Oxase-like_C"/>
</dbReference>
<keyword evidence="10" id="KW-1185">Reference proteome</keyword>
<keyword evidence="5" id="KW-0274">FAD</keyword>
<evidence type="ECO:0000256" key="1">
    <source>
        <dbReference type="ARBA" id="ARBA00022485"/>
    </source>
</evidence>
<dbReference type="AlphaFoldDB" id="A0A846RTS1"/>
<keyword evidence="2" id="KW-0285">Flavoprotein</keyword>
<keyword evidence="7" id="KW-0411">Iron-sulfur</keyword>
<dbReference type="GO" id="GO:0016491">
    <property type="term" value="F:oxidoreductase activity"/>
    <property type="evidence" value="ECO:0007669"/>
    <property type="project" value="UniProtKB-ARBA"/>
</dbReference>
<dbReference type="Pfam" id="PF13183">
    <property type="entry name" value="Fer4_8"/>
    <property type="match status" value="1"/>
</dbReference>
<evidence type="ECO:0000256" key="2">
    <source>
        <dbReference type="ARBA" id="ARBA00022630"/>
    </source>
</evidence>
<evidence type="ECO:0000256" key="4">
    <source>
        <dbReference type="ARBA" id="ARBA00022737"/>
    </source>
</evidence>
<evidence type="ECO:0000313" key="9">
    <source>
        <dbReference type="EMBL" id="NJC24439.1"/>
    </source>
</evidence>
<dbReference type="PANTHER" id="PTHR32479:SF19">
    <property type="entry name" value="ANAEROBIC GLYCEROL-3-PHOSPHATE DEHYDROGENASE SUBUNIT C"/>
    <property type="match status" value="1"/>
</dbReference>
<dbReference type="Proteomes" id="UP000547458">
    <property type="component" value="Unassembled WGS sequence"/>
</dbReference>
<dbReference type="Pfam" id="PF02913">
    <property type="entry name" value="FAD-oxidase_C"/>
    <property type="match status" value="1"/>
</dbReference>
<dbReference type="GO" id="GO:0046872">
    <property type="term" value="F:metal ion binding"/>
    <property type="evidence" value="ECO:0007669"/>
    <property type="project" value="UniProtKB-KW"/>
</dbReference>
<dbReference type="GO" id="GO:0051539">
    <property type="term" value="F:4 iron, 4 sulfur cluster binding"/>
    <property type="evidence" value="ECO:0007669"/>
    <property type="project" value="UniProtKB-KW"/>
</dbReference>
<dbReference type="Gene3D" id="1.10.45.10">
    <property type="entry name" value="Vanillyl-alcohol Oxidase, Chain A, domain 4"/>
    <property type="match status" value="1"/>
</dbReference>
<comment type="caution">
    <text evidence="9">The sequence shown here is derived from an EMBL/GenBank/DDBJ whole genome shotgun (WGS) entry which is preliminary data.</text>
</comment>
<dbReference type="PROSITE" id="PS00198">
    <property type="entry name" value="4FE4S_FER_1"/>
    <property type="match status" value="1"/>
</dbReference>
<reference evidence="9 10" key="1">
    <citation type="submission" date="2020-03" db="EMBL/GenBank/DDBJ databases">
        <title>Sequencing the genomes of 1000 actinobacteria strains.</title>
        <authorList>
            <person name="Klenk H.-P."/>
        </authorList>
    </citation>
    <scope>NUCLEOTIDE SEQUENCE [LARGE SCALE GENOMIC DNA]</scope>
    <source>
        <strain evidence="9 10">DSM 16403</strain>
    </source>
</reference>
<keyword evidence="1" id="KW-0004">4Fe-4S</keyword>
<organism evidence="9 10">
    <name type="scientific">Arthrobacter pigmenti</name>
    <dbReference type="NCBI Taxonomy" id="271432"/>
    <lineage>
        <taxon>Bacteria</taxon>
        <taxon>Bacillati</taxon>
        <taxon>Actinomycetota</taxon>
        <taxon>Actinomycetes</taxon>
        <taxon>Micrococcales</taxon>
        <taxon>Micrococcaceae</taxon>
        <taxon>Arthrobacter</taxon>
    </lineage>
</organism>
<dbReference type="InterPro" id="IPR004017">
    <property type="entry name" value="Cys_rich_dom"/>
</dbReference>
<dbReference type="Pfam" id="PF02754">
    <property type="entry name" value="CCG"/>
    <property type="match status" value="2"/>
</dbReference>
<evidence type="ECO:0000313" key="10">
    <source>
        <dbReference type="Proteomes" id="UP000547458"/>
    </source>
</evidence>
<evidence type="ECO:0000256" key="6">
    <source>
        <dbReference type="ARBA" id="ARBA00023004"/>
    </source>
</evidence>
<dbReference type="InterPro" id="IPR004113">
    <property type="entry name" value="FAD-bd_oxidored_4_C"/>
</dbReference>
<dbReference type="PROSITE" id="PS51379">
    <property type="entry name" value="4FE4S_FER_2"/>
    <property type="match status" value="1"/>
</dbReference>
<dbReference type="InterPro" id="IPR009051">
    <property type="entry name" value="Helical_ferredxn"/>
</dbReference>
<name>A0A846RTS1_9MICC</name>
<dbReference type="InterPro" id="IPR017900">
    <property type="entry name" value="4Fe4S_Fe_S_CS"/>
</dbReference>
<dbReference type="Gene3D" id="1.10.1060.10">
    <property type="entry name" value="Alpha-helical ferredoxin"/>
    <property type="match status" value="1"/>
</dbReference>
<keyword evidence="6" id="KW-0408">Iron</keyword>
<dbReference type="InterPro" id="IPR016171">
    <property type="entry name" value="Vanillyl_alc_oxidase_C-sub2"/>
</dbReference>
<keyword evidence="3" id="KW-0479">Metal-binding</keyword>
<gene>
    <name evidence="9" type="ORF">BJ994_003515</name>
</gene>
<dbReference type="GO" id="GO:0050660">
    <property type="term" value="F:flavin adenine dinucleotide binding"/>
    <property type="evidence" value="ECO:0007669"/>
    <property type="project" value="InterPro"/>
</dbReference>